<feature type="transmembrane region" description="Helical" evidence="1">
    <location>
        <begin position="194"/>
        <end position="214"/>
    </location>
</feature>
<keyword evidence="4" id="KW-1185">Reference proteome</keyword>
<comment type="caution">
    <text evidence="3">The sequence shown here is derived from an EMBL/GenBank/DDBJ whole genome shotgun (WGS) entry which is preliminary data.</text>
</comment>
<feature type="domain" description="CAAX prenyl protease 2/Lysostaphin resistance protein A-like" evidence="2">
    <location>
        <begin position="137"/>
        <end position="230"/>
    </location>
</feature>
<feature type="transmembrane region" description="Helical" evidence="1">
    <location>
        <begin position="136"/>
        <end position="157"/>
    </location>
</feature>
<dbReference type="PANTHER" id="PTHR39430:SF1">
    <property type="entry name" value="PROTEASE"/>
    <property type="match status" value="1"/>
</dbReference>
<accession>A0ABW8KL06</accession>
<evidence type="ECO:0000313" key="4">
    <source>
        <dbReference type="Proteomes" id="UP001620397"/>
    </source>
</evidence>
<feature type="transmembrane region" description="Helical" evidence="1">
    <location>
        <begin position="169"/>
        <end position="188"/>
    </location>
</feature>
<feature type="transmembrane region" description="Helical" evidence="1">
    <location>
        <begin position="263"/>
        <end position="288"/>
    </location>
</feature>
<feature type="transmembrane region" description="Helical" evidence="1">
    <location>
        <begin position="226"/>
        <end position="243"/>
    </location>
</feature>
<keyword evidence="3" id="KW-0482">Metalloprotease</keyword>
<keyword evidence="1" id="KW-1133">Transmembrane helix</keyword>
<feature type="transmembrane region" description="Helical" evidence="1">
    <location>
        <begin position="99"/>
        <end position="124"/>
    </location>
</feature>
<dbReference type="GO" id="GO:0008237">
    <property type="term" value="F:metallopeptidase activity"/>
    <property type="evidence" value="ECO:0007669"/>
    <property type="project" value="UniProtKB-KW"/>
</dbReference>
<evidence type="ECO:0000313" key="3">
    <source>
        <dbReference type="EMBL" id="MFK2932640.1"/>
    </source>
</evidence>
<gene>
    <name evidence="3" type="ORF">ISP14_17800</name>
</gene>
<keyword evidence="3" id="KW-0645">Protease</keyword>
<dbReference type="Proteomes" id="UP001620397">
    <property type="component" value="Unassembled WGS sequence"/>
</dbReference>
<feature type="transmembrane region" description="Helical" evidence="1">
    <location>
        <begin position="28"/>
        <end position="48"/>
    </location>
</feature>
<dbReference type="EMBL" id="JADIKL010000015">
    <property type="protein sequence ID" value="MFK2932640.1"/>
    <property type="molecule type" value="Genomic_DNA"/>
</dbReference>
<organism evidence="3 4">
    <name type="scientific">Dyella agri</name>
    <dbReference type="NCBI Taxonomy" id="1926869"/>
    <lineage>
        <taxon>Bacteria</taxon>
        <taxon>Pseudomonadati</taxon>
        <taxon>Pseudomonadota</taxon>
        <taxon>Gammaproteobacteria</taxon>
        <taxon>Lysobacterales</taxon>
        <taxon>Rhodanobacteraceae</taxon>
        <taxon>Dyella</taxon>
    </lineage>
</organism>
<name>A0ABW8KL06_9GAMM</name>
<dbReference type="PANTHER" id="PTHR39430">
    <property type="entry name" value="MEMBRANE-ASSOCIATED PROTEASE-RELATED"/>
    <property type="match status" value="1"/>
</dbReference>
<dbReference type="Pfam" id="PF02517">
    <property type="entry name" value="Rce1-like"/>
    <property type="match status" value="1"/>
</dbReference>
<proteinExistence type="predicted"/>
<sequence length="301" mass="32131">MIVSGQQVAFVTPAGTPGWQRWMVFSPLARLLAFVIVFIPGVRLVEFAMHMLGWTSKGTPLQAGLGQMVGRILPALVAYLVVTFLIERRKPAELLSRNAASRAIVGIAAGAALFSTVVGVLWLLGVYHVTGFNPHANWVTPLLMVGIGAGVGEEIMFRGALFRFVEEGLGTWAALLVSSLFFGLAHAANPGATVWSSLAITVEAGLLFGLLYNVTRSLPLCMGLHAAWNFCQGTVYGIPVSGMKADGWLVSTRTGPDWLSGGVFGAEASVVALTLCLLCSTALLVLALRQRSLVPPSWRRR</sequence>
<feature type="transmembrane region" description="Helical" evidence="1">
    <location>
        <begin position="68"/>
        <end position="87"/>
    </location>
</feature>
<keyword evidence="1" id="KW-0812">Transmembrane</keyword>
<dbReference type="InterPro" id="IPR003675">
    <property type="entry name" value="Rce1/LyrA-like_dom"/>
</dbReference>
<protein>
    <submittedName>
        <fullName evidence="3">CPBP family intramembrane metalloprotease</fullName>
    </submittedName>
</protein>
<evidence type="ECO:0000259" key="2">
    <source>
        <dbReference type="Pfam" id="PF02517"/>
    </source>
</evidence>
<reference evidence="3 4" key="1">
    <citation type="submission" date="2020-10" db="EMBL/GenBank/DDBJ databases">
        <title>Phylogeny of dyella-like bacteria.</title>
        <authorList>
            <person name="Fu J."/>
        </authorList>
    </citation>
    <scope>NUCLEOTIDE SEQUENCE [LARGE SCALE GENOMIC DNA]</scope>
    <source>
        <strain evidence="3 4">DKC-1</strain>
    </source>
</reference>
<keyword evidence="3" id="KW-0378">Hydrolase</keyword>
<dbReference type="RefSeq" id="WP_404542523.1">
    <property type="nucleotide sequence ID" value="NZ_JADIKL010000015.1"/>
</dbReference>
<keyword evidence="1" id="KW-0472">Membrane</keyword>
<evidence type="ECO:0000256" key="1">
    <source>
        <dbReference type="SAM" id="Phobius"/>
    </source>
</evidence>